<dbReference type="RefSeq" id="WP_345679785.1">
    <property type="nucleotide sequence ID" value="NZ_BAABHS010000035.1"/>
</dbReference>
<comment type="caution">
    <text evidence="1">The sequence shown here is derived from an EMBL/GenBank/DDBJ whole genome shotgun (WGS) entry which is preliminary data.</text>
</comment>
<dbReference type="Proteomes" id="UP001500466">
    <property type="component" value="Unassembled WGS sequence"/>
</dbReference>
<reference evidence="2" key="1">
    <citation type="journal article" date="2019" name="Int. J. Syst. Evol. Microbiol.">
        <title>The Global Catalogue of Microorganisms (GCM) 10K type strain sequencing project: providing services to taxonomists for standard genome sequencing and annotation.</title>
        <authorList>
            <consortium name="The Broad Institute Genomics Platform"/>
            <consortium name="The Broad Institute Genome Sequencing Center for Infectious Disease"/>
            <person name="Wu L."/>
            <person name="Ma J."/>
        </authorList>
    </citation>
    <scope>NUCLEOTIDE SEQUENCE [LARGE SCALE GENOMIC DNA]</scope>
    <source>
        <strain evidence="2">JCM 17986</strain>
    </source>
</reference>
<dbReference type="InterPro" id="IPR023393">
    <property type="entry name" value="START-like_dom_sf"/>
</dbReference>
<dbReference type="EMBL" id="BAABHS010000035">
    <property type="protein sequence ID" value="GAA4988566.1"/>
    <property type="molecule type" value="Genomic_DNA"/>
</dbReference>
<keyword evidence="2" id="KW-1185">Reference proteome</keyword>
<name>A0ABP9I511_9ACTN</name>
<proteinExistence type="predicted"/>
<dbReference type="SUPFAM" id="SSF55961">
    <property type="entry name" value="Bet v1-like"/>
    <property type="match status" value="1"/>
</dbReference>
<evidence type="ECO:0000313" key="2">
    <source>
        <dbReference type="Proteomes" id="UP001500466"/>
    </source>
</evidence>
<sequence length="184" mass="19812">MTTHERAVEVTASPDDIFHLLSDPLNMPAYVDFVEDAAPAGPDTVRITTTDLGGAKRTGLLRAVPDRELMHVLWELDSPRCHGQIVVAPGPDADGWNTCIVRAMLDDENAWGDDPDIRHVRGPFELGGMPGHEGLALGEVGVGRTGPVDPKTEQLLGPDEVLERALAGLRDRVAVARGKVKAHH</sequence>
<evidence type="ECO:0000313" key="1">
    <source>
        <dbReference type="EMBL" id="GAA4988566.1"/>
    </source>
</evidence>
<protein>
    <recommendedName>
        <fullName evidence="3">Polyketide cyclase / dehydrase and lipid transport</fullName>
    </recommendedName>
</protein>
<evidence type="ECO:0008006" key="3">
    <source>
        <dbReference type="Google" id="ProtNLM"/>
    </source>
</evidence>
<accession>A0ABP9I511</accession>
<gene>
    <name evidence="1" type="ORF">GCM10023205_69450</name>
</gene>
<dbReference type="Gene3D" id="3.30.530.20">
    <property type="match status" value="1"/>
</dbReference>
<organism evidence="1 2">
    <name type="scientific">Yinghuangia aomiensis</name>
    <dbReference type="NCBI Taxonomy" id="676205"/>
    <lineage>
        <taxon>Bacteria</taxon>
        <taxon>Bacillati</taxon>
        <taxon>Actinomycetota</taxon>
        <taxon>Actinomycetes</taxon>
        <taxon>Kitasatosporales</taxon>
        <taxon>Streptomycetaceae</taxon>
        <taxon>Yinghuangia</taxon>
    </lineage>
</organism>